<evidence type="ECO:0000256" key="11">
    <source>
        <dbReference type="SAM" id="MobiDB-lite"/>
    </source>
</evidence>
<accession>A0A163KQW7</accession>
<dbReference type="PANTHER" id="PTHR13832">
    <property type="entry name" value="PROTEIN PHOSPHATASE 2C"/>
    <property type="match status" value="1"/>
</dbReference>
<dbReference type="InParanoid" id="A0A163KQW7"/>
<evidence type="ECO:0000256" key="6">
    <source>
        <dbReference type="ARBA" id="ARBA00022801"/>
    </source>
</evidence>
<evidence type="ECO:0000256" key="8">
    <source>
        <dbReference type="ARBA" id="ARBA00023211"/>
    </source>
</evidence>
<dbReference type="PANTHER" id="PTHR13832:SF565">
    <property type="entry name" value="AT28366P-RELATED"/>
    <property type="match status" value="1"/>
</dbReference>
<evidence type="ECO:0000256" key="7">
    <source>
        <dbReference type="ARBA" id="ARBA00022912"/>
    </source>
</evidence>
<dbReference type="GO" id="GO:0046872">
    <property type="term" value="F:metal ion binding"/>
    <property type="evidence" value="ECO:0007669"/>
    <property type="project" value="UniProtKB-KW"/>
</dbReference>
<evidence type="ECO:0000256" key="2">
    <source>
        <dbReference type="ARBA" id="ARBA00001946"/>
    </source>
</evidence>
<proteinExistence type="inferred from homology"/>
<dbReference type="InterPro" id="IPR001932">
    <property type="entry name" value="PPM-type_phosphatase-like_dom"/>
</dbReference>
<dbReference type="GO" id="GO:0004722">
    <property type="term" value="F:protein serine/threonine phosphatase activity"/>
    <property type="evidence" value="ECO:0007669"/>
    <property type="project" value="UniProtKB-EC"/>
</dbReference>
<dbReference type="CDD" id="cd00143">
    <property type="entry name" value="PP2Cc"/>
    <property type="match status" value="1"/>
</dbReference>
<evidence type="ECO:0000256" key="4">
    <source>
        <dbReference type="ARBA" id="ARBA00013081"/>
    </source>
</evidence>
<evidence type="ECO:0000259" key="12">
    <source>
        <dbReference type="PROSITE" id="PS51746"/>
    </source>
</evidence>
<dbReference type="InterPro" id="IPR036457">
    <property type="entry name" value="PPM-type-like_dom_sf"/>
</dbReference>
<evidence type="ECO:0000256" key="5">
    <source>
        <dbReference type="ARBA" id="ARBA00022723"/>
    </source>
</evidence>
<dbReference type="InterPro" id="IPR015655">
    <property type="entry name" value="PP2C"/>
</dbReference>
<dbReference type="EMBL" id="LT551814">
    <property type="protein sequence ID" value="SAL97559.1"/>
    <property type="molecule type" value="Genomic_DNA"/>
</dbReference>
<dbReference type="OMA" id="QDNRVNG"/>
<feature type="domain" description="PPM-type phosphatase" evidence="12">
    <location>
        <begin position="23"/>
        <end position="266"/>
    </location>
</feature>
<dbReference type="InterPro" id="IPR000222">
    <property type="entry name" value="PP2C_BS"/>
</dbReference>
<evidence type="ECO:0000313" key="14">
    <source>
        <dbReference type="Proteomes" id="UP000078561"/>
    </source>
</evidence>
<comment type="similarity">
    <text evidence="3 10">Belongs to the PP2C family.</text>
</comment>
<dbReference type="EC" id="3.1.3.16" evidence="4"/>
<keyword evidence="14" id="KW-1185">Reference proteome</keyword>
<sequence>MGQTLSEPVTRKDSDEGSDKRVMFGLSSMQGWRINMEDSHTAIPCYSNTNASFFAVFDGHGGDSVAKYCGKHLHERIFHSQPYMDQRYRDALRWGNLVIDEDLRQDPSLREDTAGCTAVTALLTRDNVLYVSNAGDSRAVISTRNGKAIPLSKDHKPNDPLETARIKNAGGYVEFKRVNVEDEDALTRPMVCDDDVLGSLALSRAIGDFGFKTNTQLSPEKQAVTADPDITEHEMTDLDEFMVLACDGIWDFAKNDLRRNNGLLFS</sequence>
<evidence type="ECO:0000256" key="10">
    <source>
        <dbReference type="RuleBase" id="RU003465"/>
    </source>
</evidence>
<dbReference type="Proteomes" id="UP000078561">
    <property type="component" value="Unassembled WGS sequence"/>
</dbReference>
<gene>
    <name evidence="13" type="primary">ABSGL_03057.1 scaffold 4127</name>
</gene>
<evidence type="ECO:0000256" key="1">
    <source>
        <dbReference type="ARBA" id="ARBA00001936"/>
    </source>
</evidence>
<organism evidence="13">
    <name type="scientific">Absidia glauca</name>
    <name type="common">Pin mould</name>
    <dbReference type="NCBI Taxonomy" id="4829"/>
    <lineage>
        <taxon>Eukaryota</taxon>
        <taxon>Fungi</taxon>
        <taxon>Fungi incertae sedis</taxon>
        <taxon>Mucoromycota</taxon>
        <taxon>Mucoromycotina</taxon>
        <taxon>Mucoromycetes</taxon>
        <taxon>Mucorales</taxon>
        <taxon>Cunninghamellaceae</taxon>
        <taxon>Absidia</taxon>
    </lineage>
</organism>
<comment type="cofactor">
    <cofactor evidence="1">
        <name>Mn(2+)</name>
        <dbReference type="ChEBI" id="CHEBI:29035"/>
    </cofactor>
</comment>
<evidence type="ECO:0000313" key="13">
    <source>
        <dbReference type="EMBL" id="SAL97559.1"/>
    </source>
</evidence>
<keyword evidence="6 10" id="KW-0378">Hydrolase</keyword>
<dbReference type="Gene3D" id="3.60.40.10">
    <property type="entry name" value="PPM-type phosphatase domain"/>
    <property type="match status" value="1"/>
</dbReference>
<feature type="compositionally biased region" description="Basic and acidic residues" evidence="11">
    <location>
        <begin position="9"/>
        <end position="20"/>
    </location>
</feature>
<reference evidence="13" key="1">
    <citation type="submission" date="2016-04" db="EMBL/GenBank/DDBJ databases">
        <authorList>
            <person name="Evans L.H."/>
            <person name="Alamgir A."/>
            <person name="Owens N."/>
            <person name="Weber N.D."/>
            <person name="Virtaneva K."/>
            <person name="Barbian K."/>
            <person name="Babar A."/>
            <person name="Rosenke K."/>
        </authorList>
    </citation>
    <scope>NUCLEOTIDE SEQUENCE [LARGE SCALE GENOMIC DNA]</scope>
    <source>
        <strain evidence="13">CBS 101.48</strain>
    </source>
</reference>
<dbReference type="STRING" id="4829.A0A163KQW7"/>
<dbReference type="OrthoDB" id="10264738at2759"/>
<keyword evidence="7 10" id="KW-0904">Protein phosphatase</keyword>
<keyword evidence="8" id="KW-0464">Manganese</keyword>
<name>A0A163KQW7_ABSGL</name>
<feature type="region of interest" description="Disordered" evidence="11">
    <location>
        <begin position="1"/>
        <end position="20"/>
    </location>
</feature>
<dbReference type="PROSITE" id="PS01032">
    <property type="entry name" value="PPM_1"/>
    <property type="match status" value="1"/>
</dbReference>
<evidence type="ECO:0000256" key="3">
    <source>
        <dbReference type="ARBA" id="ARBA00006702"/>
    </source>
</evidence>
<dbReference type="SMART" id="SM00332">
    <property type="entry name" value="PP2Cc"/>
    <property type="match status" value="1"/>
</dbReference>
<evidence type="ECO:0000256" key="9">
    <source>
        <dbReference type="ARBA" id="ARBA00048832"/>
    </source>
</evidence>
<dbReference type="Pfam" id="PF00481">
    <property type="entry name" value="PP2C"/>
    <property type="match status" value="1"/>
</dbReference>
<dbReference type="PROSITE" id="PS51746">
    <property type="entry name" value="PPM_2"/>
    <property type="match status" value="1"/>
</dbReference>
<dbReference type="SUPFAM" id="SSF81606">
    <property type="entry name" value="PP2C-like"/>
    <property type="match status" value="1"/>
</dbReference>
<keyword evidence="5" id="KW-0479">Metal-binding</keyword>
<comment type="catalytic activity">
    <reaction evidence="9">
        <text>O-phospho-L-threonyl-[protein] + H2O = L-threonyl-[protein] + phosphate</text>
        <dbReference type="Rhea" id="RHEA:47004"/>
        <dbReference type="Rhea" id="RHEA-COMP:11060"/>
        <dbReference type="Rhea" id="RHEA-COMP:11605"/>
        <dbReference type="ChEBI" id="CHEBI:15377"/>
        <dbReference type="ChEBI" id="CHEBI:30013"/>
        <dbReference type="ChEBI" id="CHEBI:43474"/>
        <dbReference type="ChEBI" id="CHEBI:61977"/>
        <dbReference type="EC" id="3.1.3.16"/>
    </reaction>
    <physiologicalReaction direction="left-to-right" evidence="9">
        <dbReference type="Rhea" id="RHEA:47005"/>
    </physiologicalReaction>
</comment>
<protein>
    <recommendedName>
        <fullName evidence="4">protein-serine/threonine phosphatase</fullName>
        <ecNumber evidence="4">3.1.3.16</ecNumber>
    </recommendedName>
</protein>
<dbReference type="AlphaFoldDB" id="A0A163KQW7"/>
<comment type="cofactor">
    <cofactor evidence="2">
        <name>Mg(2+)</name>
        <dbReference type="ChEBI" id="CHEBI:18420"/>
    </cofactor>
</comment>